<protein>
    <recommendedName>
        <fullName evidence="2">Ycf80</fullName>
    </recommendedName>
</protein>
<evidence type="ECO:0008006" key="2">
    <source>
        <dbReference type="Google" id="ProtNLM"/>
    </source>
</evidence>
<keyword evidence="1" id="KW-0150">Chloroplast</keyword>
<proteinExistence type="predicted"/>
<name>A0A1Z1MJB3_SPYFI</name>
<dbReference type="GeneID" id="33359272"/>
<accession>A0A1Z1MJB3</accession>
<reference evidence="1" key="1">
    <citation type="journal article" date="2017" name="J. Phycol.">
        <title>Analysis of chloroplast genomes and a supermatrix inform reclassification of the Rhodomelaceae (Rhodophyta).</title>
        <authorList>
            <person name="Diaz-Tapia P."/>
            <person name="Maggs C.A."/>
            <person name="West J.A."/>
            <person name="Verbruggen H."/>
        </authorList>
    </citation>
    <scope>NUCLEOTIDE SEQUENCE</scope>
    <source>
        <strain evidence="1">PD1020</strain>
    </source>
</reference>
<dbReference type="EMBL" id="MF101441">
    <property type="protein sequence ID" value="ARW66170.1"/>
    <property type="molecule type" value="Genomic_DNA"/>
</dbReference>
<evidence type="ECO:0000313" key="1">
    <source>
        <dbReference type="EMBL" id="ARW66170.1"/>
    </source>
</evidence>
<keyword evidence="1" id="KW-0934">Plastid</keyword>
<sequence length="480" mass="57067">MILFNLLLSQPIFKNYSNKFQHLIANTDYSINQNIESYSYKNNVLSSKNQLNCFLWANIKNVFSKIYITDNNQHHLISRNFLIRFMNQYWGETIFISTANQYSDFYINKLKSSGLTVYDNDYKRFLVEFSKALLNGKICVKLNTVNNLTLDLSNNSSFSYIKYSWKKGLNFFLSSNLKSFINFFTINNNFYQNKYKLFTSSFPVFTVVNHFDQIVLSESSKEVSISTNFAQTFYRNLQNLFNYTTSHDSACYIGLFFINPYDALEYKSYINNKYLNYSSFLLRNVATKLDVYYGIKYKMNSIDTRLIPDLKEVSTLIHRYQYYQNVTFHEQQEYGKNYFRGQPVYLIQPMISRNKNTKAFEQVAYYYDLKDRSFPHEPIFMNYETALLAWQKFRRQSYQYNLPSKPNLLIFNLEDLFKSNQKISHKSMLLIPSNESYFDVKTNQKSMSRISCLIFNSYLTIKIATKRIIWSLTTRQPVNL</sequence>
<dbReference type="AlphaFoldDB" id="A0A1Z1MJB3"/>
<gene>
    <name evidence="1" type="primary">ycf80</name>
</gene>
<organism evidence="1">
    <name type="scientific">Spyridia filamentosa</name>
    <name type="common">Red alga</name>
    <name type="synonym">Fucus filamentosus</name>
    <dbReference type="NCBI Taxonomy" id="196632"/>
    <lineage>
        <taxon>Eukaryota</taxon>
        <taxon>Rhodophyta</taxon>
        <taxon>Florideophyceae</taxon>
        <taxon>Rhodymeniophycidae</taxon>
        <taxon>Ceramiales</taxon>
        <taxon>Spyridiaceae</taxon>
        <taxon>Spyridia</taxon>
    </lineage>
</organism>
<dbReference type="RefSeq" id="YP_009396984.1">
    <property type="nucleotide sequence ID" value="NC_035285.1"/>
</dbReference>
<geneLocation type="chloroplast" evidence="1"/>